<keyword evidence="2" id="KW-1185">Reference proteome</keyword>
<gene>
    <name evidence="1" type="ORF">NPA09_00450</name>
</gene>
<protein>
    <submittedName>
        <fullName evidence="1">Uncharacterized protein</fullName>
    </submittedName>
</protein>
<proteinExistence type="predicted"/>
<organism evidence="1 2">
    <name type="scientific">Mycoplasmopsis equigenitalium</name>
    <dbReference type="NCBI Taxonomy" id="114883"/>
    <lineage>
        <taxon>Bacteria</taxon>
        <taxon>Bacillati</taxon>
        <taxon>Mycoplasmatota</taxon>
        <taxon>Mycoplasmoidales</taxon>
        <taxon>Metamycoplasmataceae</taxon>
        <taxon>Mycoplasmopsis</taxon>
    </lineage>
</organism>
<name>A0ABY5J1B4_9BACT</name>
<dbReference type="Proteomes" id="UP001059576">
    <property type="component" value="Chromosome"/>
</dbReference>
<evidence type="ECO:0000313" key="1">
    <source>
        <dbReference type="EMBL" id="UUD37034.1"/>
    </source>
</evidence>
<evidence type="ECO:0000313" key="2">
    <source>
        <dbReference type="Proteomes" id="UP001059576"/>
    </source>
</evidence>
<accession>A0ABY5J1B4</accession>
<dbReference type="NCBIfam" id="NF045935">
    <property type="entry name" value="MSC_0621_epsi"/>
    <property type="match status" value="1"/>
</dbReference>
<reference evidence="1" key="1">
    <citation type="submission" date="2022-07" db="EMBL/GenBank/DDBJ databases">
        <title>Complete genome of Mycoplasma equigenitalium type strain T37.</title>
        <authorList>
            <person name="Spergser J."/>
        </authorList>
    </citation>
    <scope>NUCLEOTIDE SEQUENCE</scope>
    <source>
        <strain evidence="1">T37</strain>
    </source>
</reference>
<sequence length="151" mass="17958">MQNTNSFKTVINFLLSKKVEFPNSEVYVNIGDEDDWIRLTNDSILSYEIVLLKIYDLNEKTQKFFFGKNVNVIVENNEIKINTFSDHISFKAVKIKNLYSNEMKEINKKISQLEALQHLGIDLDTYLELKKLKQEQYILKMKNLFKLREER</sequence>
<dbReference type="RefSeq" id="WP_129722463.1">
    <property type="nucleotide sequence ID" value="NZ_CP101808.1"/>
</dbReference>
<dbReference type="EMBL" id="CP101808">
    <property type="protein sequence ID" value="UUD37034.1"/>
    <property type="molecule type" value="Genomic_DNA"/>
</dbReference>